<dbReference type="Gene3D" id="3.30.930.10">
    <property type="entry name" value="Bira Bifunctional Protein, Domain 2"/>
    <property type="match status" value="1"/>
</dbReference>
<dbReference type="NCBIfam" id="TIGR00121">
    <property type="entry name" value="birA_ligase"/>
    <property type="match status" value="1"/>
</dbReference>
<gene>
    <name evidence="4" type="ORF">GBAR_LOCUS29742</name>
</gene>
<dbReference type="CDD" id="cd16442">
    <property type="entry name" value="BPL"/>
    <property type="match status" value="1"/>
</dbReference>
<evidence type="ECO:0000259" key="3">
    <source>
        <dbReference type="PROSITE" id="PS51733"/>
    </source>
</evidence>
<organism evidence="4 5">
    <name type="scientific">Geodia barretti</name>
    <name type="common">Barrett's horny sponge</name>
    <dbReference type="NCBI Taxonomy" id="519541"/>
    <lineage>
        <taxon>Eukaryota</taxon>
        <taxon>Metazoa</taxon>
        <taxon>Porifera</taxon>
        <taxon>Demospongiae</taxon>
        <taxon>Heteroscleromorpha</taxon>
        <taxon>Tetractinellida</taxon>
        <taxon>Astrophorina</taxon>
        <taxon>Geodiidae</taxon>
        <taxon>Geodia</taxon>
    </lineage>
</organism>
<dbReference type="EMBL" id="CASHTH010004188">
    <property type="protein sequence ID" value="CAI8054504.1"/>
    <property type="molecule type" value="Genomic_DNA"/>
</dbReference>
<dbReference type="Pfam" id="PF03099">
    <property type="entry name" value="BPL_LplA_LipB"/>
    <property type="match status" value="1"/>
</dbReference>
<comment type="similarity">
    <text evidence="1">Belongs to the biotin--protein ligase family.</text>
</comment>
<feature type="domain" description="BPL/LPL catalytic" evidence="3">
    <location>
        <begin position="1"/>
        <end position="207"/>
    </location>
</feature>
<comment type="caution">
    <text evidence="4">The sequence shown here is derived from an EMBL/GenBank/DDBJ whole genome shotgun (WGS) entry which is preliminary data.</text>
</comment>
<name>A0AA35XEK3_GEOBA</name>
<dbReference type="PANTHER" id="PTHR12835:SF5">
    <property type="entry name" value="BIOTIN--PROTEIN LIGASE"/>
    <property type="match status" value="1"/>
</dbReference>
<keyword evidence="5" id="KW-1185">Reference proteome</keyword>
<evidence type="ECO:0000313" key="5">
    <source>
        <dbReference type="Proteomes" id="UP001174909"/>
    </source>
</evidence>
<evidence type="ECO:0000256" key="1">
    <source>
        <dbReference type="ARBA" id="ARBA00009934"/>
    </source>
</evidence>
<dbReference type="SUPFAM" id="SSF55681">
    <property type="entry name" value="Class II aaRS and biotin synthetases"/>
    <property type="match status" value="1"/>
</dbReference>
<dbReference type="PANTHER" id="PTHR12835">
    <property type="entry name" value="BIOTIN PROTEIN LIGASE"/>
    <property type="match status" value="1"/>
</dbReference>
<dbReference type="Proteomes" id="UP001174909">
    <property type="component" value="Unassembled WGS sequence"/>
</dbReference>
<dbReference type="AlphaFoldDB" id="A0AA35XEK3"/>
<reference evidence="4" key="1">
    <citation type="submission" date="2023-03" db="EMBL/GenBank/DDBJ databases">
        <authorList>
            <person name="Steffen K."/>
            <person name="Cardenas P."/>
        </authorList>
    </citation>
    <scope>NUCLEOTIDE SEQUENCE</scope>
</reference>
<dbReference type="InterPro" id="IPR045864">
    <property type="entry name" value="aa-tRNA-synth_II/BPL/LPL"/>
</dbReference>
<dbReference type="InterPro" id="IPR004408">
    <property type="entry name" value="Biotin_CoA_COase_ligase"/>
</dbReference>
<dbReference type="Pfam" id="PF02237">
    <property type="entry name" value="BPL_C"/>
    <property type="match status" value="1"/>
</dbReference>
<accession>A0AA35XEK3</accession>
<dbReference type="PROSITE" id="PS51733">
    <property type="entry name" value="BPL_LPL_CATALYTIC"/>
    <property type="match status" value="1"/>
</dbReference>
<evidence type="ECO:0000313" key="4">
    <source>
        <dbReference type="EMBL" id="CAI8054504.1"/>
    </source>
</evidence>
<dbReference type="GO" id="GO:0005737">
    <property type="term" value="C:cytoplasm"/>
    <property type="evidence" value="ECO:0007669"/>
    <property type="project" value="TreeGrafter"/>
</dbReference>
<dbReference type="InterPro" id="IPR004143">
    <property type="entry name" value="BPL_LPL_catalytic"/>
</dbReference>
<evidence type="ECO:0000256" key="2">
    <source>
        <dbReference type="ARBA" id="ARBA00022598"/>
    </source>
</evidence>
<dbReference type="GO" id="GO:0004077">
    <property type="term" value="F:biotin--[biotin carboxyl-carrier protein] ligase activity"/>
    <property type="evidence" value="ECO:0007669"/>
    <property type="project" value="InterPro"/>
</dbReference>
<dbReference type="InterPro" id="IPR003142">
    <property type="entry name" value="BPL_C"/>
</dbReference>
<keyword evidence="2 4" id="KW-0436">Ligase</keyword>
<sequence>MGRTLLYTPVIGSTQTMLTGNLVFTRALRPEMGVVCVAGQQTQGRGRHDNAWLSPKGCMMFSCPLALRPRSHLLAHLSLLQHIVALSVVTAIRTAPGYEELPVCIKWPNDIYYQNRVKLGGVLVSVFSASDPTSPTTAVIGCGVNVSNKYPTMSVNDCIQLHNNTTHSSSSTSSSSRGGGIILPPFTVEALLALSLNRLERYLSLYEHSGMSAIETDYYHYWLHKDAVVQLGSHANEEVTVRGIDQFGYLRVVTQTGEELNLRPDGNSFDIMNNLIVMK</sequence>
<protein>
    <submittedName>
        <fullName evidence="4">Biotin--protein ligase</fullName>
    </submittedName>
</protein>
<proteinExistence type="inferred from homology"/>